<dbReference type="AlphaFoldDB" id="A0A1X9MKV6"/>
<dbReference type="KEGG" id="bkw:BkAM31D_22265"/>
<organism evidence="2 3">
    <name type="scientific">Halalkalibacter krulwichiae</name>
    <dbReference type="NCBI Taxonomy" id="199441"/>
    <lineage>
        <taxon>Bacteria</taxon>
        <taxon>Bacillati</taxon>
        <taxon>Bacillota</taxon>
        <taxon>Bacilli</taxon>
        <taxon>Bacillales</taxon>
        <taxon>Bacillaceae</taxon>
        <taxon>Halalkalibacter</taxon>
    </lineage>
</organism>
<name>A0A1X9MKV6_9BACI</name>
<proteinExistence type="predicted"/>
<dbReference type="RefSeq" id="WP_066157227.1">
    <property type="nucleotide sequence ID" value="NZ_CP020814.1"/>
</dbReference>
<keyword evidence="3" id="KW-1185">Reference proteome</keyword>
<reference evidence="2 3" key="1">
    <citation type="submission" date="2017-04" db="EMBL/GenBank/DDBJ databases">
        <title>Bacillus krulwichiae AM31D Genome sequencing and assembly.</title>
        <authorList>
            <person name="Krulwich T.A."/>
            <person name="Anastor L."/>
            <person name="Ehrlich R."/>
            <person name="Ehrlich G.D."/>
            <person name="Janto B."/>
        </authorList>
    </citation>
    <scope>NUCLEOTIDE SEQUENCE [LARGE SCALE GENOMIC DNA]</scope>
    <source>
        <strain evidence="2 3">AM31D</strain>
    </source>
</reference>
<dbReference type="Proteomes" id="UP000193006">
    <property type="component" value="Chromosome"/>
</dbReference>
<dbReference type="EMBL" id="CP020814">
    <property type="protein sequence ID" value="ARK32361.1"/>
    <property type="molecule type" value="Genomic_DNA"/>
</dbReference>
<dbReference type="InterPro" id="IPR008964">
    <property type="entry name" value="Invasin/intimin_cell_adhesion"/>
</dbReference>
<dbReference type="Gene3D" id="2.60.40.1080">
    <property type="match status" value="1"/>
</dbReference>
<evidence type="ECO:0000313" key="3">
    <source>
        <dbReference type="Proteomes" id="UP000193006"/>
    </source>
</evidence>
<protein>
    <submittedName>
        <fullName evidence="2">Bacterial Ig-like domain (Group 2)</fullName>
    </submittedName>
</protein>
<gene>
    <name evidence="2" type="ORF">BkAM31D_22265</name>
</gene>
<feature type="domain" description="BIG2" evidence="1">
    <location>
        <begin position="204"/>
        <end position="253"/>
    </location>
</feature>
<evidence type="ECO:0000259" key="1">
    <source>
        <dbReference type="Pfam" id="PF02368"/>
    </source>
</evidence>
<sequence length="262" mass="29331" precursor="true">MKKGIWAKIFVMMLLFVSIGFGGGSAEATTTTSLKTGTYVVGKDLSTGLTQFSISKGQASIYISRASEWIVYEDIQSSRFLYPNQFTVNLKTGDEVNIDLFYGSGNVTAKPAPKIEVTKLAAGYYEVGTDIPAGTYTLKLDRPYAYDDYAYIEIHDSKYNLKDYYTIWSDDKAFEIKLVKGHKIYVSELLGTIRLKEKTFVPQSLTVNKSTYNITKNQTVKPTVTVSPSDATNKKIIWKSSNPKVATVDSKGNILYRTSFYY</sequence>
<evidence type="ECO:0000313" key="2">
    <source>
        <dbReference type="EMBL" id="ARK32361.1"/>
    </source>
</evidence>
<dbReference type="InterPro" id="IPR003343">
    <property type="entry name" value="Big_2"/>
</dbReference>
<dbReference type="Pfam" id="PF02368">
    <property type="entry name" value="Big_2"/>
    <property type="match status" value="1"/>
</dbReference>
<dbReference type="SUPFAM" id="SSF49373">
    <property type="entry name" value="Invasin/intimin cell-adhesion fragments"/>
    <property type="match status" value="1"/>
</dbReference>
<accession>A0A1X9MKV6</accession>